<evidence type="ECO:0000313" key="7">
    <source>
        <dbReference type="EMBL" id="KAK2094393.1"/>
    </source>
</evidence>
<sequence length="126" mass="14325">MLTKPIREIIVQNGKVIGVTSEAEIACCRQLICDPSCVKDQVEREGNQTSFALLEPVEQKFVSISDLLVLKDLGTESQIFISHTYDATTHFETTCDDIKNIYKRMTGSELDFEEMKRKNNDIYGED</sequence>
<keyword evidence="8" id="KW-1185">Reference proteome</keyword>
<evidence type="ECO:0000256" key="5">
    <source>
        <dbReference type="ARBA" id="ARBA00022490"/>
    </source>
</evidence>
<accession>A0ABQ9UBC5</accession>
<comment type="caution">
    <text evidence="7">The sequence shown here is derived from an EMBL/GenBank/DDBJ whole genome shotgun (WGS) entry which is preliminary data.</text>
</comment>
<name>A0ABQ9UBC5_SAGOE</name>
<keyword evidence="6" id="KW-0333">Golgi apparatus</keyword>
<keyword evidence="5" id="KW-0963">Cytoplasm</keyword>
<dbReference type="InterPro" id="IPR018203">
    <property type="entry name" value="GDP_dissociation_inhibitor"/>
</dbReference>
<evidence type="ECO:0000256" key="6">
    <source>
        <dbReference type="ARBA" id="ARBA00023034"/>
    </source>
</evidence>
<dbReference type="Pfam" id="PF00996">
    <property type="entry name" value="GDI"/>
    <property type="match status" value="2"/>
</dbReference>
<comment type="similarity">
    <text evidence="3">Belongs to the Rab GDI family.</text>
</comment>
<keyword evidence="4" id="KW-0343">GTPase activation</keyword>
<dbReference type="InterPro" id="IPR036188">
    <property type="entry name" value="FAD/NAD-bd_sf"/>
</dbReference>
<evidence type="ECO:0000256" key="2">
    <source>
        <dbReference type="ARBA" id="ARBA00004555"/>
    </source>
</evidence>
<protein>
    <submittedName>
        <fullName evidence="7">Uncharacterized protein</fullName>
    </submittedName>
</protein>
<evidence type="ECO:0000256" key="3">
    <source>
        <dbReference type="ARBA" id="ARBA00005593"/>
    </source>
</evidence>
<evidence type="ECO:0000313" key="8">
    <source>
        <dbReference type="Proteomes" id="UP001266305"/>
    </source>
</evidence>
<gene>
    <name evidence="7" type="ORF">P7K49_028131</name>
</gene>
<dbReference type="EMBL" id="JASSZA010000014">
    <property type="protein sequence ID" value="KAK2094393.1"/>
    <property type="molecule type" value="Genomic_DNA"/>
</dbReference>
<proteinExistence type="inferred from homology"/>
<dbReference type="PANTHER" id="PTHR11787">
    <property type="entry name" value="RAB GDP-DISSOCIATION INHIBITOR"/>
    <property type="match status" value="1"/>
</dbReference>
<dbReference type="Proteomes" id="UP001266305">
    <property type="component" value="Unassembled WGS sequence"/>
</dbReference>
<dbReference type="Gene3D" id="3.50.50.60">
    <property type="entry name" value="FAD/NAD(P)-binding domain"/>
    <property type="match status" value="1"/>
</dbReference>
<organism evidence="7 8">
    <name type="scientific">Saguinus oedipus</name>
    <name type="common">Cotton-top tamarin</name>
    <name type="synonym">Oedipomidas oedipus</name>
    <dbReference type="NCBI Taxonomy" id="9490"/>
    <lineage>
        <taxon>Eukaryota</taxon>
        <taxon>Metazoa</taxon>
        <taxon>Chordata</taxon>
        <taxon>Craniata</taxon>
        <taxon>Vertebrata</taxon>
        <taxon>Euteleostomi</taxon>
        <taxon>Mammalia</taxon>
        <taxon>Eutheria</taxon>
        <taxon>Euarchontoglires</taxon>
        <taxon>Primates</taxon>
        <taxon>Haplorrhini</taxon>
        <taxon>Platyrrhini</taxon>
        <taxon>Cebidae</taxon>
        <taxon>Callitrichinae</taxon>
        <taxon>Saguinus</taxon>
    </lineage>
</organism>
<reference evidence="7 8" key="1">
    <citation type="submission" date="2023-05" db="EMBL/GenBank/DDBJ databases">
        <title>B98-5 Cell Line De Novo Hybrid Assembly: An Optical Mapping Approach.</title>
        <authorList>
            <person name="Kananen K."/>
            <person name="Auerbach J.A."/>
            <person name="Kautto E."/>
            <person name="Blachly J.S."/>
        </authorList>
    </citation>
    <scope>NUCLEOTIDE SEQUENCE [LARGE SCALE GENOMIC DNA]</scope>
    <source>
        <strain evidence="7">B95-8</strain>
        <tissue evidence="7">Cell line</tissue>
    </source>
</reference>
<dbReference type="PANTHER" id="PTHR11787:SF1">
    <property type="entry name" value="RAB GDP DISSOCIATION INHIBITOR BETA"/>
    <property type="match status" value="1"/>
</dbReference>
<comment type="subcellular location">
    <subcellularLocation>
        <location evidence="1">Cytoplasm</location>
    </subcellularLocation>
    <subcellularLocation>
        <location evidence="2">Golgi apparatus</location>
    </subcellularLocation>
</comment>
<evidence type="ECO:0000256" key="1">
    <source>
        <dbReference type="ARBA" id="ARBA00004496"/>
    </source>
</evidence>
<dbReference type="SUPFAM" id="SSF51905">
    <property type="entry name" value="FAD/NAD(P)-binding domain"/>
    <property type="match status" value="1"/>
</dbReference>
<evidence type="ECO:0000256" key="4">
    <source>
        <dbReference type="ARBA" id="ARBA00022468"/>
    </source>
</evidence>